<dbReference type="Proteomes" id="UP000510821">
    <property type="component" value="Chromosome"/>
</dbReference>
<dbReference type="InterPro" id="IPR012341">
    <property type="entry name" value="6hp_glycosidase-like_sf"/>
</dbReference>
<dbReference type="InterPro" id="IPR008928">
    <property type="entry name" value="6-hairpin_glycosidase_sf"/>
</dbReference>
<proteinExistence type="predicted"/>
<dbReference type="SUPFAM" id="SSF48208">
    <property type="entry name" value="Six-hairpin glycosidases"/>
    <property type="match status" value="1"/>
</dbReference>
<gene>
    <name evidence="2" type="ORF">Sv326_0292</name>
</gene>
<dbReference type="GO" id="GO:0004134">
    <property type="term" value="F:4-alpha-glucanotransferase activity"/>
    <property type="evidence" value="ECO:0007669"/>
    <property type="project" value="InterPro"/>
</dbReference>
<evidence type="ECO:0000313" key="3">
    <source>
        <dbReference type="Proteomes" id="UP000510821"/>
    </source>
</evidence>
<evidence type="ECO:0000313" key="2">
    <source>
        <dbReference type="EMBL" id="QLJ52467.1"/>
    </source>
</evidence>
<dbReference type="InterPro" id="IPR010401">
    <property type="entry name" value="AGL/Gdb1"/>
</dbReference>
<dbReference type="InterPro" id="IPR032790">
    <property type="entry name" value="GDE_C"/>
</dbReference>
<dbReference type="AlphaFoldDB" id="A0A7D5XPF8"/>
<dbReference type="PANTHER" id="PTHR10569:SF2">
    <property type="entry name" value="GLYCOGEN DEBRANCHING ENZYME"/>
    <property type="match status" value="1"/>
</dbReference>
<sequence length="581" mass="66598">MFLLIPAKQCRNERQREKEVQNPSKWHGLFIGSNKVLEGWNSQLGSVVLSPDNQLSFETDLTSVVRRFEVDGAEVVEQVFIPNDSFSMSIKYTTPKPLIIQPEFDIRFKYSERGGPYESCLMGEDLLVSGPLYAVAGGGKARMEEQYRYKFYPEDWKRKDTSERWVYAPAKFETKQLFLGFGESKEEAISNFAKIKNYYLELKLEKESDIASLFERHKLDSNNNELSLAYKLAVHQFLKIQYGNFLPASGDRWFAGDEGWARDTAVALEALFELGLFNTAKKILDYWIDAGKQRGDGRLPSRMQPLSYNSSDSTLWLLRRLAEYVELTGDMEFFNLKKKVVRNAFEGLQKEYLSIDGFVRSNVFESWMDTQFTPREGFPVEIQALFIKNCVLYANLFQGDFSARLANLGRHAMSSFGKFKVKHVIAGVEKSFMLADSINFNGVRVNKLTPNQLVAVDCGILENDLERSILEIVREHLAGIGIRSLSPEEVDYFDEYTGDQSYHRGTQWPWLNYLAVKAEVRNGNKEVAYKKYVESLMKVILTRNWGGVSEIYSGNSKSCICPHYQTWSLASFIIAAKHISR</sequence>
<dbReference type="Gene3D" id="1.50.10.10">
    <property type="match status" value="1"/>
</dbReference>
<dbReference type="PANTHER" id="PTHR10569">
    <property type="entry name" value="GLYCOGEN DEBRANCHING ENZYME"/>
    <property type="match status" value="1"/>
</dbReference>
<dbReference type="EMBL" id="CP058998">
    <property type="protein sequence ID" value="QLJ52467.1"/>
    <property type="molecule type" value="Genomic_DNA"/>
</dbReference>
<feature type="domain" description="Glycogen debranching enzyme C-terminal" evidence="1">
    <location>
        <begin position="249"/>
        <end position="572"/>
    </location>
</feature>
<name>A0A7D5XPF8_FERL1</name>
<dbReference type="KEGG" id="flt:Sv326_0292"/>
<dbReference type="Pfam" id="PF06202">
    <property type="entry name" value="GDE_C"/>
    <property type="match status" value="1"/>
</dbReference>
<organism evidence="2 3">
    <name type="scientific">Fermentimicrarchaeum limneticum</name>
    <dbReference type="NCBI Taxonomy" id="2795018"/>
    <lineage>
        <taxon>Archaea</taxon>
        <taxon>Candidatus Micrarchaeota</taxon>
        <taxon>Candidatus Fermentimicrarchaeales</taxon>
        <taxon>Candidatus Fermentimicrarchaeaceae</taxon>
        <taxon>Candidatus Fermentimicrarchaeum</taxon>
    </lineage>
</organism>
<reference evidence="3" key="1">
    <citation type="submission" date="2020-07" db="EMBL/GenBank/DDBJ databases">
        <title>Metabolic diversity and evolutionary history of the archaeal phylum ###Micrarchaeota### uncovered from a freshwater lake metagenome.</title>
        <authorList>
            <person name="Kadnikov V.V."/>
            <person name="Savvichev A.S."/>
            <person name="Mardanov A.V."/>
            <person name="Beletsky A.V."/>
            <person name="Chupakov A.V."/>
            <person name="Kokryatskaya N.M."/>
            <person name="Pimenov N.V."/>
            <person name="Ravin N.V."/>
        </authorList>
    </citation>
    <scope>NUCLEOTIDE SEQUENCE [LARGE SCALE GENOMIC DNA]</scope>
</reference>
<protein>
    <recommendedName>
        <fullName evidence="1">Glycogen debranching enzyme C-terminal domain-containing protein</fullName>
    </recommendedName>
</protein>
<dbReference type="GO" id="GO:0005980">
    <property type="term" value="P:glycogen catabolic process"/>
    <property type="evidence" value="ECO:0007669"/>
    <property type="project" value="InterPro"/>
</dbReference>
<evidence type="ECO:0000259" key="1">
    <source>
        <dbReference type="Pfam" id="PF06202"/>
    </source>
</evidence>
<accession>A0A7D5XPF8</accession>
<dbReference type="GO" id="GO:0004135">
    <property type="term" value="F:amylo-alpha-1,6-glucosidase activity"/>
    <property type="evidence" value="ECO:0007669"/>
    <property type="project" value="InterPro"/>
</dbReference>